<organism evidence="2 3">
    <name type="scientific">Sphingomonas chungangi</name>
    <dbReference type="NCBI Taxonomy" id="2683589"/>
    <lineage>
        <taxon>Bacteria</taxon>
        <taxon>Pseudomonadati</taxon>
        <taxon>Pseudomonadota</taxon>
        <taxon>Alphaproteobacteria</taxon>
        <taxon>Sphingomonadales</taxon>
        <taxon>Sphingomonadaceae</taxon>
        <taxon>Sphingomonas</taxon>
    </lineage>
</organism>
<dbReference type="AlphaFoldDB" id="A0A838L2R6"/>
<dbReference type="Proteomes" id="UP000570166">
    <property type="component" value="Unassembled WGS sequence"/>
</dbReference>
<sequence>MSAALNLRGQDDTPAFAHDFARSAGGCVRHASRLAGGSSRTIWSFEVEGAAKTWPFVLHQESGLGPFFGTRFSLSREAATLRALRAASQPVPRVHAVSPAGDAMISDCLPGRANFTFADGASRLATIDDFARRLAALHACDPRTLDLPWPVANTRAEATLANLDDHEDAYRLTGYREPPVEAAFAWLRSAWSPQETPPAMLQGDAGPTNFIHADGRLTGFIDWEMAHAGDPHDDLAWVWFRVAMLGFDSDVRPWFDAYQRHSGVAIEAAKLDIFIVAVMLRCTIANIVRRHNDRTPSTNRIAKTVAWLEAALTRAQGRDTGTLPPRGLEAA</sequence>
<protein>
    <submittedName>
        <fullName evidence="2">Phosphotransferase</fullName>
    </submittedName>
</protein>
<gene>
    <name evidence="2" type="ORF">HZF05_06680</name>
</gene>
<dbReference type="GO" id="GO:0016740">
    <property type="term" value="F:transferase activity"/>
    <property type="evidence" value="ECO:0007669"/>
    <property type="project" value="UniProtKB-KW"/>
</dbReference>
<feature type="domain" description="Aminoglycoside phosphotransferase" evidence="1">
    <location>
        <begin position="70"/>
        <end position="263"/>
    </location>
</feature>
<reference evidence="2 3" key="1">
    <citation type="submission" date="2020-07" db="EMBL/GenBank/DDBJ databases">
        <authorList>
            <person name="Sun Q."/>
        </authorList>
    </citation>
    <scope>NUCLEOTIDE SEQUENCE [LARGE SCALE GENOMIC DNA]</scope>
    <source>
        <strain evidence="2 3">CGMCC 1.13654</strain>
    </source>
</reference>
<dbReference type="RefSeq" id="WP_160363581.1">
    <property type="nucleotide sequence ID" value="NZ_JACEIB010000003.1"/>
</dbReference>
<dbReference type="InterPro" id="IPR011009">
    <property type="entry name" value="Kinase-like_dom_sf"/>
</dbReference>
<dbReference type="InterPro" id="IPR051678">
    <property type="entry name" value="AGP_Transferase"/>
</dbReference>
<keyword evidence="2" id="KW-0808">Transferase</keyword>
<dbReference type="InterPro" id="IPR002575">
    <property type="entry name" value="Aminoglycoside_PTrfase"/>
</dbReference>
<evidence type="ECO:0000313" key="2">
    <source>
        <dbReference type="EMBL" id="MBA2933783.1"/>
    </source>
</evidence>
<keyword evidence="3" id="KW-1185">Reference proteome</keyword>
<dbReference type="EMBL" id="JACEIB010000003">
    <property type="protein sequence ID" value="MBA2933783.1"/>
    <property type="molecule type" value="Genomic_DNA"/>
</dbReference>
<dbReference type="SUPFAM" id="SSF56112">
    <property type="entry name" value="Protein kinase-like (PK-like)"/>
    <property type="match status" value="1"/>
</dbReference>
<evidence type="ECO:0000259" key="1">
    <source>
        <dbReference type="Pfam" id="PF01636"/>
    </source>
</evidence>
<accession>A0A838L2R6</accession>
<dbReference type="Gene3D" id="3.90.1200.10">
    <property type="match status" value="1"/>
</dbReference>
<dbReference type="Pfam" id="PF01636">
    <property type="entry name" value="APH"/>
    <property type="match status" value="1"/>
</dbReference>
<comment type="caution">
    <text evidence="2">The sequence shown here is derived from an EMBL/GenBank/DDBJ whole genome shotgun (WGS) entry which is preliminary data.</text>
</comment>
<proteinExistence type="predicted"/>
<name>A0A838L2R6_9SPHN</name>
<evidence type="ECO:0000313" key="3">
    <source>
        <dbReference type="Proteomes" id="UP000570166"/>
    </source>
</evidence>
<dbReference type="PANTHER" id="PTHR21310">
    <property type="entry name" value="AMINOGLYCOSIDE PHOSPHOTRANSFERASE-RELATED-RELATED"/>
    <property type="match status" value="1"/>
</dbReference>